<reference evidence="4 5" key="1">
    <citation type="journal article" date="2019" name="Emerg. Microbes Infect.">
        <title>Comprehensive subspecies identification of 175 nontuberculous mycobacteria species based on 7547 genomic profiles.</title>
        <authorList>
            <person name="Matsumoto Y."/>
            <person name="Kinjo T."/>
            <person name="Motooka D."/>
            <person name="Nabeya D."/>
            <person name="Jung N."/>
            <person name="Uechi K."/>
            <person name="Horii T."/>
            <person name="Iida T."/>
            <person name="Fujita J."/>
            <person name="Nakamura S."/>
        </authorList>
    </citation>
    <scope>NUCLEOTIDE SEQUENCE [LARGE SCALE GENOMIC DNA]</scope>
    <source>
        <strain evidence="4 5">JCM 18538</strain>
    </source>
</reference>
<dbReference type="KEGG" id="marz:MARA_55560"/>
<evidence type="ECO:0000256" key="1">
    <source>
        <dbReference type="SAM" id="MobiDB-lite"/>
    </source>
</evidence>
<dbReference type="Proteomes" id="UP000467428">
    <property type="component" value="Chromosome"/>
</dbReference>
<feature type="domain" description="DUF4190" evidence="3">
    <location>
        <begin position="90"/>
        <end position="149"/>
    </location>
</feature>
<dbReference type="AlphaFoldDB" id="A0A7I7S5H5"/>
<keyword evidence="2" id="KW-0472">Membrane</keyword>
<keyword evidence="2" id="KW-1133">Transmembrane helix</keyword>
<feature type="transmembrane region" description="Helical" evidence="2">
    <location>
        <begin position="129"/>
        <end position="158"/>
    </location>
</feature>
<geneLocation type="plasmid" evidence="5">
    <name>pjcm18538 dna</name>
</geneLocation>
<keyword evidence="5" id="KW-1185">Reference proteome</keyword>
<evidence type="ECO:0000313" key="5">
    <source>
        <dbReference type="Proteomes" id="UP000467428"/>
    </source>
</evidence>
<dbReference type="RefSeq" id="WP_163923800.1">
    <property type="nucleotide sequence ID" value="NZ_AP022593.1"/>
</dbReference>
<evidence type="ECO:0000256" key="2">
    <source>
        <dbReference type="SAM" id="Phobius"/>
    </source>
</evidence>
<protein>
    <submittedName>
        <fullName evidence="4">Membrane protein</fullName>
    </submittedName>
</protein>
<dbReference type="InterPro" id="IPR025241">
    <property type="entry name" value="DUF4190"/>
</dbReference>
<keyword evidence="2" id="KW-0812">Transmembrane</keyword>
<feature type="transmembrane region" description="Helical" evidence="2">
    <location>
        <begin position="91"/>
        <end position="117"/>
    </location>
</feature>
<name>A0A7I7S5H5_9MYCO</name>
<organism evidence="4 5">
    <name type="scientific">Mycolicibacterium arabiense</name>
    <dbReference type="NCBI Taxonomy" id="1286181"/>
    <lineage>
        <taxon>Bacteria</taxon>
        <taxon>Bacillati</taxon>
        <taxon>Actinomycetota</taxon>
        <taxon>Actinomycetes</taxon>
        <taxon>Mycobacteriales</taxon>
        <taxon>Mycobacteriaceae</taxon>
        <taxon>Mycolicibacterium</taxon>
    </lineage>
</organism>
<feature type="region of interest" description="Disordered" evidence="1">
    <location>
        <begin position="1"/>
        <end position="65"/>
    </location>
</feature>
<dbReference type="Pfam" id="PF13828">
    <property type="entry name" value="DUF4190"/>
    <property type="match status" value="1"/>
</dbReference>
<proteinExistence type="predicted"/>
<sequence>MTNGPEQPYRGPEFPAPDGSTQPLDYPANPGLPPPVHPDGWSQPGGYPPPGYPAPGYQQPGYPPPYPPYAGGYPYDPYRAAQPAGTNGKAIAALVCALTGLLCGLPAVVGVVLGIIAMRETRRTGQDGWGLALAGVIVGGLITAGMILYVLLIVGMFASGYAVT</sequence>
<dbReference type="EMBL" id="AP022593">
    <property type="protein sequence ID" value="BBY52088.1"/>
    <property type="molecule type" value="Genomic_DNA"/>
</dbReference>
<accession>A0A7I7S5H5</accession>
<evidence type="ECO:0000259" key="3">
    <source>
        <dbReference type="Pfam" id="PF13828"/>
    </source>
</evidence>
<gene>
    <name evidence="4" type="ORF">MARA_55560</name>
</gene>
<evidence type="ECO:0000313" key="4">
    <source>
        <dbReference type="EMBL" id="BBY52088.1"/>
    </source>
</evidence>